<organism evidence="2 3">
    <name type="scientific">Erwinia mallotivora</name>
    <dbReference type="NCBI Taxonomy" id="69222"/>
    <lineage>
        <taxon>Bacteria</taxon>
        <taxon>Pseudomonadati</taxon>
        <taxon>Pseudomonadota</taxon>
        <taxon>Gammaproteobacteria</taxon>
        <taxon>Enterobacterales</taxon>
        <taxon>Erwiniaceae</taxon>
        <taxon>Erwinia</taxon>
    </lineage>
</organism>
<dbReference type="AlphaFoldDB" id="A0A014M6B6"/>
<dbReference type="OrthoDB" id="8687758at2"/>
<dbReference type="PATRIC" id="fig|69222.5.peg.4613"/>
<gene>
    <name evidence="2" type="ORF">BG55_22605</name>
</gene>
<keyword evidence="1" id="KW-1133">Transmembrane helix</keyword>
<proteinExistence type="predicted"/>
<keyword evidence="1" id="KW-0812">Transmembrane</keyword>
<feature type="transmembrane region" description="Helical" evidence="1">
    <location>
        <begin position="64"/>
        <end position="82"/>
    </location>
</feature>
<accession>A0A014M6B6</accession>
<keyword evidence="3" id="KW-1185">Reference proteome</keyword>
<keyword evidence="1" id="KW-0472">Membrane</keyword>
<name>A0A014M6B6_9GAMM</name>
<sequence length="84" mass="8967">MSLSDKAKDKAEEALGIGQEEFGKAVESPEHEFKGRVRQKAARASYAVDDALDCVKSKTQDSPFVSLAIAAGVGFLAAKILGRR</sequence>
<evidence type="ECO:0000313" key="3">
    <source>
        <dbReference type="Proteomes" id="UP000019918"/>
    </source>
</evidence>
<dbReference type="RefSeq" id="WP_034941752.1">
    <property type="nucleotide sequence ID" value="NZ_JBHLYB010000359.1"/>
</dbReference>
<dbReference type="EMBL" id="JFHN01000075">
    <property type="protein sequence ID" value="EXU73599.1"/>
    <property type="molecule type" value="Genomic_DNA"/>
</dbReference>
<evidence type="ECO:0000313" key="2">
    <source>
        <dbReference type="EMBL" id="EXU73599.1"/>
    </source>
</evidence>
<dbReference type="STRING" id="69222.BG55_22605"/>
<evidence type="ECO:0008006" key="4">
    <source>
        <dbReference type="Google" id="ProtNLM"/>
    </source>
</evidence>
<comment type="caution">
    <text evidence="2">The sequence shown here is derived from an EMBL/GenBank/DDBJ whole genome shotgun (WGS) entry which is preliminary data.</text>
</comment>
<protein>
    <recommendedName>
        <fullName evidence="4">CsbD-like domain-containing protein</fullName>
    </recommendedName>
</protein>
<reference evidence="2 3" key="1">
    <citation type="submission" date="2014-02" db="EMBL/GenBank/DDBJ databases">
        <title>Draft genome of Erwinia mallotivora strain BT-MARDI, a papaya dieback pathogen.</title>
        <authorList>
            <person name="Redzuan R."/>
            <person name="Abu Bakar N."/>
            <person name="Badrun R."/>
            <person name="Mohd Raih M.F."/>
            <person name="Rozano L."/>
            <person name="Mat Amin N."/>
        </authorList>
    </citation>
    <scope>NUCLEOTIDE SEQUENCE [LARGE SCALE GENOMIC DNA]</scope>
    <source>
        <strain evidence="2 3">BT-MARDI</strain>
    </source>
</reference>
<dbReference type="Proteomes" id="UP000019918">
    <property type="component" value="Unassembled WGS sequence"/>
</dbReference>
<evidence type="ECO:0000256" key="1">
    <source>
        <dbReference type="SAM" id="Phobius"/>
    </source>
</evidence>